<evidence type="ECO:0000256" key="4">
    <source>
        <dbReference type="ARBA" id="ARBA00022989"/>
    </source>
</evidence>
<dbReference type="InterPro" id="IPR044850">
    <property type="entry name" value="WIH1-like"/>
</dbReference>
<evidence type="ECO:0000313" key="9">
    <source>
        <dbReference type="Proteomes" id="UP001345219"/>
    </source>
</evidence>
<proteinExistence type="inferred from homology"/>
<keyword evidence="5" id="KW-0472">Membrane</keyword>
<dbReference type="PANTHER" id="PTHR31568">
    <property type="entry name" value="RCG49325, ISOFORM CRA_A"/>
    <property type="match status" value="1"/>
</dbReference>
<reference evidence="8 9" key="1">
    <citation type="journal article" date="2023" name="Hortic Res">
        <title>Pangenome of water caltrop reveals structural variations and asymmetric subgenome divergence after allopolyploidization.</title>
        <authorList>
            <person name="Zhang X."/>
            <person name="Chen Y."/>
            <person name="Wang L."/>
            <person name="Yuan Y."/>
            <person name="Fang M."/>
            <person name="Shi L."/>
            <person name="Lu R."/>
            <person name="Comes H.P."/>
            <person name="Ma Y."/>
            <person name="Chen Y."/>
            <person name="Huang G."/>
            <person name="Zhou Y."/>
            <person name="Zheng Z."/>
            <person name="Qiu Y."/>
        </authorList>
    </citation>
    <scope>NUCLEOTIDE SEQUENCE [LARGE SCALE GENOMIC DNA]</scope>
    <source>
        <tissue evidence="8">Roots</tissue>
    </source>
</reference>
<feature type="region of interest" description="Disordered" evidence="6">
    <location>
        <begin position="61"/>
        <end position="81"/>
    </location>
</feature>
<keyword evidence="4" id="KW-1133">Transmembrane helix</keyword>
<accession>A0AAN7JZV0</accession>
<keyword evidence="9" id="KW-1185">Reference proteome</keyword>
<organism evidence="8 9">
    <name type="scientific">Trapa incisa</name>
    <dbReference type="NCBI Taxonomy" id="236973"/>
    <lineage>
        <taxon>Eukaryota</taxon>
        <taxon>Viridiplantae</taxon>
        <taxon>Streptophyta</taxon>
        <taxon>Embryophyta</taxon>
        <taxon>Tracheophyta</taxon>
        <taxon>Spermatophyta</taxon>
        <taxon>Magnoliopsida</taxon>
        <taxon>eudicotyledons</taxon>
        <taxon>Gunneridae</taxon>
        <taxon>Pentapetalae</taxon>
        <taxon>rosids</taxon>
        <taxon>malvids</taxon>
        <taxon>Myrtales</taxon>
        <taxon>Lythraceae</taxon>
        <taxon>Trapa</taxon>
    </lineage>
</organism>
<evidence type="ECO:0000256" key="1">
    <source>
        <dbReference type="ARBA" id="ARBA00004167"/>
    </source>
</evidence>
<evidence type="ECO:0000256" key="6">
    <source>
        <dbReference type="SAM" id="MobiDB-lite"/>
    </source>
</evidence>
<evidence type="ECO:0000259" key="7">
    <source>
        <dbReference type="Pfam" id="PF12734"/>
    </source>
</evidence>
<dbReference type="PANTHER" id="PTHR31568:SF136">
    <property type="entry name" value="CYSTEINE-RICH TRANSMEMBRANE CYSTM DOMAIN-CONTAINING PROTEIN"/>
    <property type="match status" value="1"/>
</dbReference>
<evidence type="ECO:0000313" key="8">
    <source>
        <dbReference type="EMBL" id="KAK4756387.1"/>
    </source>
</evidence>
<dbReference type="GO" id="GO:0005886">
    <property type="term" value="C:plasma membrane"/>
    <property type="evidence" value="ECO:0007669"/>
    <property type="project" value="InterPro"/>
</dbReference>
<feature type="compositionally biased region" description="Polar residues" evidence="6">
    <location>
        <begin position="71"/>
        <end position="81"/>
    </location>
</feature>
<sequence length="105" mass="11647">MNYPETSDQFCDFYFLLFSYPSSSKMNTGGPHDQAHRPVQYDAAYVPPPMPVNPTLKYGQGADFPQAAYNPHQQPPTNETTSKGDGFCRGLCAGLCCYCCLDICF</sequence>
<dbReference type="Proteomes" id="UP001345219">
    <property type="component" value="Chromosome 6"/>
</dbReference>
<dbReference type="InterPro" id="IPR028144">
    <property type="entry name" value="CYSTM_dom"/>
</dbReference>
<protein>
    <recommendedName>
        <fullName evidence="7">Cysteine-rich transmembrane domain-containing protein</fullName>
    </recommendedName>
</protein>
<name>A0AAN7JZV0_9MYRT</name>
<comment type="caution">
    <text evidence="8">The sequence shown here is derived from an EMBL/GenBank/DDBJ whole genome shotgun (WGS) entry which is preliminary data.</text>
</comment>
<comment type="similarity">
    <text evidence="2">Belongs to the CYSTM1 family.</text>
</comment>
<feature type="domain" description="Cysteine-rich transmembrane" evidence="7">
    <location>
        <begin position="73"/>
        <end position="105"/>
    </location>
</feature>
<keyword evidence="3" id="KW-0812">Transmembrane</keyword>
<gene>
    <name evidence="8" type="ORF">SAY87_006514</name>
</gene>
<comment type="subcellular location">
    <subcellularLocation>
        <location evidence="1">Membrane</location>
        <topology evidence="1">Single-pass membrane protein</topology>
    </subcellularLocation>
</comment>
<dbReference type="EMBL" id="JAXIOK010000013">
    <property type="protein sequence ID" value="KAK4756387.1"/>
    <property type="molecule type" value="Genomic_DNA"/>
</dbReference>
<evidence type="ECO:0000256" key="2">
    <source>
        <dbReference type="ARBA" id="ARBA00009444"/>
    </source>
</evidence>
<evidence type="ECO:0000256" key="5">
    <source>
        <dbReference type="ARBA" id="ARBA00023136"/>
    </source>
</evidence>
<dbReference type="AlphaFoldDB" id="A0AAN7JZV0"/>
<dbReference type="Pfam" id="PF12734">
    <property type="entry name" value="CYSTM"/>
    <property type="match status" value="1"/>
</dbReference>
<evidence type="ECO:0000256" key="3">
    <source>
        <dbReference type="ARBA" id="ARBA00022692"/>
    </source>
</evidence>